<organism evidence="1 2">
    <name type="scientific">Bosea eneae</name>
    <dbReference type="NCBI Taxonomy" id="151454"/>
    <lineage>
        <taxon>Bacteria</taxon>
        <taxon>Pseudomonadati</taxon>
        <taxon>Pseudomonadota</taxon>
        <taxon>Alphaproteobacteria</taxon>
        <taxon>Hyphomicrobiales</taxon>
        <taxon>Boseaceae</taxon>
        <taxon>Bosea</taxon>
    </lineage>
</organism>
<comment type="caution">
    <text evidence="1">The sequence shown here is derived from an EMBL/GenBank/DDBJ whole genome shotgun (WGS) entry which is preliminary data.</text>
</comment>
<name>A0ABW0J1I0_9HYPH</name>
<evidence type="ECO:0000313" key="2">
    <source>
        <dbReference type="Proteomes" id="UP001596053"/>
    </source>
</evidence>
<proteinExistence type="predicted"/>
<reference evidence="2" key="1">
    <citation type="journal article" date="2019" name="Int. J. Syst. Evol. Microbiol.">
        <title>The Global Catalogue of Microorganisms (GCM) 10K type strain sequencing project: providing services to taxonomists for standard genome sequencing and annotation.</title>
        <authorList>
            <consortium name="The Broad Institute Genomics Platform"/>
            <consortium name="The Broad Institute Genome Sequencing Center for Infectious Disease"/>
            <person name="Wu L."/>
            <person name="Ma J."/>
        </authorList>
    </citation>
    <scope>NUCLEOTIDE SEQUENCE [LARGE SCALE GENOMIC DNA]</scope>
    <source>
        <strain evidence="2">NCAIM B.01391</strain>
    </source>
</reference>
<evidence type="ECO:0000313" key="1">
    <source>
        <dbReference type="EMBL" id="MFC5423651.1"/>
    </source>
</evidence>
<dbReference type="EMBL" id="JBHSLW010000092">
    <property type="protein sequence ID" value="MFC5423651.1"/>
    <property type="molecule type" value="Genomic_DNA"/>
</dbReference>
<accession>A0ABW0J1I0</accession>
<sequence>MAIRIQVPARIWECVHRGSAAASLASAPFGSGAERLDHVGSGCDTAPTMMMFAVFDLA</sequence>
<dbReference type="RefSeq" id="WP_377801723.1">
    <property type="nucleotide sequence ID" value="NZ_JBHSLW010000092.1"/>
</dbReference>
<keyword evidence="2" id="KW-1185">Reference proteome</keyword>
<gene>
    <name evidence="1" type="ORF">ACFPOB_29380</name>
</gene>
<dbReference type="Proteomes" id="UP001596053">
    <property type="component" value="Unassembled WGS sequence"/>
</dbReference>
<protein>
    <submittedName>
        <fullName evidence="1">Uncharacterized protein</fullName>
    </submittedName>
</protein>